<dbReference type="AlphaFoldDB" id="A0A2A9DPW6"/>
<feature type="transmembrane region" description="Helical" evidence="1">
    <location>
        <begin position="27"/>
        <end position="47"/>
    </location>
</feature>
<sequence length="51" mass="5568">MVIALLCTLVAAFIVFVLWVVVGHTALGITFFALLAVAAVLWVADVLRKRR</sequence>
<name>A0A2A9DPW6_9CORY</name>
<evidence type="ECO:0000256" key="1">
    <source>
        <dbReference type="SAM" id="Phobius"/>
    </source>
</evidence>
<dbReference type="STRING" id="1724.GCA_001044175_01184"/>
<comment type="caution">
    <text evidence="2">The sequence shown here is derived from an EMBL/GenBank/DDBJ whole genome shotgun (WGS) entry which is preliminary data.</text>
</comment>
<protein>
    <submittedName>
        <fullName evidence="2">Uncharacterized protein</fullName>
    </submittedName>
</protein>
<dbReference type="EMBL" id="PDJF01000001">
    <property type="protein sequence ID" value="PFG28411.1"/>
    <property type="molecule type" value="Genomic_DNA"/>
</dbReference>
<keyword evidence="1" id="KW-0472">Membrane</keyword>
<dbReference type="Proteomes" id="UP000221653">
    <property type="component" value="Unassembled WGS sequence"/>
</dbReference>
<reference evidence="2 3" key="1">
    <citation type="submission" date="2017-10" db="EMBL/GenBank/DDBJ databases">
        <title>Sequencing the genomes of 1000 actinobacteria strains.</title>
        <authorList>
            <person name="Klenk H.-P."/>
        </authorList>
    </citation>
    <scope>NUCLEOTIDE SEQUENCE [LARGE SCALE GENOMIC DNA]</scope>
    <source>
        <strain evidence="2 3">DSM 20688</strain>
    </source>
</reference>
<proteinExistence type="predicted"/>
<evidence type="ECO:0000313" key="2">
    <source>
        <dbReference type="EMBL" id="PFG28411.1"/>
    </source>
</evidence>
<evidence type="ECO:0000313" key="3">
    <source>
        <dbReference type="Proteomes" id="UP000221653"/>
    </source>
</evidence>
<keyword evidence="3" id="KW-1185">Reference proteome</keyword>
<accession>A0A2A9DPW6</accession>
<organism evidence="2 3">
    <name type="scientific">Corynebacterium renale</name>
    <dbReference type="NCBI Taxonomy" id="1724"/>
    <lineage>
        <taxon>Bacteria</taxon>
        <taxon>Bacillati</taxon>
        <taxon>Actinomycetota</taxon>
        <taxon>Actinomycetes</taxon>
        <taxon>Mycobacteriales</taxon>
        <taxon>Corynebacteriaceae</taxon>
        <taxon>Corynebacterium</taxon>
    </lineage>
</organism>
<dbReference type="RefSeq" id="WP_161795981.1">
    <property type="nucleotide sequence ID" value="NZ_LS483404.1"/>
</dbReference>
<keyword evidence="1" id="KW-0812">Transmembrane</keyword>
<gene>
    <name evidence="2" type="ORF">ATK06_1522</name>
</gene>
<keyword evidence="1" id="KW-1133">Transmembrane helix</keyword>